<evidence type="ECO:0000313" key="2">
    <source>
        <dbReference type="Proteomes" id="UP000076532"/>
    </source>
</evidence>
<dbReference type="EMBL" id="KV417487">
    <property type="protein sequence ID" value="KZP31995.1"/>
    <property type="molecule type" value="Genomic_DNA"/>
</dbReference>
<organism evidence="1 2">
    <name type="scientific">Athelia psychrophila</name>
    <dbReference type="NCBI Taxonomy" id="1759441"/>
    <lineage>
        <taxon>Eukaryota</taxon>
        <taxon>Fungi</taxon>
        <taxon>Dikarya</taxon>
        <taxon>Basidiomycota</taxon>
        <taxon>Agaricomycotina</taxon>
        <taxon>Agaricomycetes</taxon>
        <taxon>Agaricomycetidae</taxon>
        <taxon>Atheliales</taxon>
        <taxon>Atheliaceae</taxon>
        <taxon>Athelia</taxon>
    </lineage>
</organism>
<protein>
    <submittedName>
        <fullName evidence="1">Uncharacterized protein</fullName>
    </submittedName>
</protein>
<reference evidence="1 2" key="1">
    <citation type="journal article" date="2016" name="Mol. Biol. Evol.">
        <title>Comparative Genomics of Early-Diverging Mushroom-Forming Fungi Provides Insights into the Origins of Lignocellulose Decay Capabilities.</title>
        <authorList>
            <person name="Nagy L.G."/>
            <person name="Riley R."/>
            <person name="Tritt A."/>
            <person name="Adam C."/>
            <person name="Daum C."/>
            <person name="Floudas D."/>
            <person name="Sun H."/>
            <person name="Yadav J.S."/>
            <person name="Pangilinan J."/>
            <person name="Larsson K.H."/>
            <person name="Matsuura K."/>
            <person name="Barry K."/>
            <person name="Labutti K."/>
            <person name="Kuo R."/>
            <person name="Ohm R.A."/>
            <person name="Bhattacharya S.S."/>
            <person name="Shirouzu T."/>
            <person name="Yoshinaga Y."/>
            <person name="Martin F.M."/>
            <person name="Grigoriev I.V."/>
            <person name="Hibbett D.S."/>
        </authorList>
    </citation>
    <scope>NUCLEOTIDE SEQUENCE [LARGE SCALE GENOMIC DNA]</scope>
    <source>
        <strain evidence="1 2">CBS 109695</strain>
    </source>
</reference>
<dbReference type="AlphaFoldDB" id="A0A166USX6"/>
<keyword evidence="2" id="KW-1185">Reference proteome</keyword>
<sequence>MLLVPAWQYRGDLNLGGEKDSAWVVTMHDLFEIEVRWESIMGGQGTPKEYPWHTSPVIAPTLIWQV</sequence>
<dbReference type="Proteomes" id="UP000076532">
    <property type="component" value="Unassembled WGS sequence"/>
</dbReference>
<name>A0A166USX6_9AGAM</name>
<accession>A0A166USX6</accession>
<proteinExistence type="predicted"/>
<evidence type="ECO:0000313" key="1">
    <source>
        <dbReference type="EMBL" id="KZP31995.1"/>
    </source>
</evidence>
<gene>
    <name evidence="1" type="ORF">FIBSPDRAFT_848963</name>
</gene>